<gene>
    <name evidence="3" type="ORF">AsAng_0057280</name>
</gene>
<name>A0A916DW03_9BACT</name>
<feature type="signal peptide" evidence="2">
    <location>
        <begin position="1"/>
        <end position="21"/>
    </location>
</feature>
<dbReference type="Pfam" id="PF20420">
    <property type="entry name" value="DUF6702"/>
    <property type="match status" value="1"/>
</dbReference>
<dbReference type="Proteomes" id="UP001060919">
    <property type="component" value="Chromosome"/>
</dbReference>
<keyword evidence="1" id="KW-1133">Transmembrane helix</keyword>
<dbReference type="EMBL" id="AP026867">
    <property type="protein sequence ID" value="BDS14946.1"/>
    <property type="molecule type" value="Genomic_DNA"/>
</dbReference>
<dbReference type="AlphaFoldDB" id="A0A916DW03"/>
<dbReference type="KEGG" id="aup:AsAng_0057280"/>
<sequence>MNKYILIGVMSIISYASCAHAPNEAFFELFESEGKLLIKAEFPWTIRKVLLDAFPQLNNAKSQEEMDQGFLAYLQQRIHLLDEKNQLIQIQKILKAPNPNGHGHGVVYLLVLESFSTIKSIQNTCMFEAYPNQQNFHTLEVNNKKVINFVTSHDAPLYFFQSGTNYLLWIGGILGILLVGGLVQRYFK</sequence>
<keyword evidence="1" id="KW-0812">Transmembrane</keyword>
<evidence type="ECO:0000313" key="4">
    <source>
        <dbReference type="Proteomes" id="UP001060919"/>
    </source>
</evidence>
<feature type="transmembrane region" description="Helical" evidence="1">
    <location>
        <begin position="166"/>
        <end position="187"/>
    </location>
</feature>
<protein>
    <submittedName>
        <fullName evidence="3">Uncharacterized protein</fullName>
    </submittedName>
</protein>
<keyword evidence="1" id="KW-0472">Membrane</keyword>
<evidence type="ECO:0000256" key="1">
    <source>
        <dbReference type="SAM" id="Phobius"/>
    </source>
</evidence>
<reference evidence="3" key="1">
    <citation type="submission" date="2022-09" db="EMBL/GenBank/DDBJ databases">
        <title>Aureispira anguillicida sp. nov., isolated from Leptocephalus of Japanese eel Anguilla japonica.</title>
        <authorList>
            <person name="Yuasa K."/>
            <person name="Mekata T."/>
            <person name="Ikunari K."/>
        </authorList>
    </citation>
    <scope>NUCLEOTIDE SEQUENCE</scope>
    <source>
        <strain evidence="3">EL160426</strain>
    </source>
</reference>
<organism evidence="3 4">
    <name type="scientific">Aureispira anguillae</name>
    <dbReference type="NCBI Taxonomy" id="2864201"/>
    <lineage>
        <taxon>Bacteria</taxon>
        <taxon>Pseudomonadati</taxon>
        <taxon>Bacteroidota</taxon>
        <taxon>Saprospiria</taxon>
        <taxon>Saprospirales</taxon>
        <taxon>Saprospiraceae</taxon>
        <taxon>Aureispira</taxon>
    </lineage>
</organism>
<accession>A0A916DW03</accession>
<keyword evidence="4" id="KW-1185">Reference proteome</keyword>
<proteinExistence type="predicted"/>
<evidence type="ECO:0000256" key="2">
    <source>
        <dbReference type="SAM" id="SignalP"/>
    </source>
</evidence>
<dbReference type="InterPro" id="IPR046525">
    <property type="entry name" value="DUF6702"/>
</dbReference>
<dbReference type="RefSeq" id="WP_264790142.1">
    <property type="nucleotide sequence ID" value="NZ_AP026867.1"/>
</dbReference>
<keyword evidence="2" id="KW-0732">Signal</keyword>
<evidence type="ECO:0000313" key="3">
    <source>
        <dbReference type="EMBL" id="BDS14946.1"/>
    </source>
</evidence>
<feature type="chain" id="PRO_5037771018" evidence="2">
    <location>
        <begin position="22"/>
        <end position="188"/>
    </location>
</feature>